<proteinExistence type="predicted"/>
<dbReference type="InterPro" id="IPR001326">
    <property type="entry name" value="Transl_elong_EF1B_B/D_CS"/>
</dbReference>
<dbReference type="PROSITE" id="PS00824">
    <property type="entry name" value="EF1BD_1"/>
    <property type="match status" value="1"/>
</dbReference>
<name>A0A6G0ZHP6_APHCR</name>
<dbReference type="Proteomes" id="UP000478052">
    <property type="component" value="Unassembled WGS sequence"/>
</dbReference>
<reference evidence="2 3" key="1">
    <citation type="submission" date="2019-08" db="EMBL/GenBank/DDBJ databases">
        <title>Whole genome of Aphis craccivora.</title>
        <authorList>
            <person name="Voronova N.V."/>
            <person name="Shulinski R.S."/>
            <person name="Bandarenka Y.V."/>
            <person name="Zhorov D.G."/>
            <person name="Warner D."/>
        </authorList>
    </citation>
    <scope>NUCLEOTIDE SEQUENCE [LARGE SCALE GENOMIC DNA]</scope>
    <source>
        <strain evidence="2">180601</strain>
        <tissue evidence="2">Whole Body</tissue>
    </source>
</reference>
<dbReference type="EMBL" id="VUJU01000436">
    <property type="protein sequence ID" value="KAF0770433.1"/>
    <property type="molecule type" value="Genomic_DNA"/>
</dbReference>
<dbReference type="AlphaFoldDB" id="A0A6G0ZHP6"/>
<feature type="region of interest" description="Disordered" evidence="1">
    <location>
        <begin position="622"/>
        <end position="658"/>
    </location>
</feature>
<evidence type="ECO:0000256" key="1">
    <source>
        <dbReference type="SAM" id="MobiDB-lite"/>
    </source>
</evidence>
<sequence length="721" mass="83641">MKFYMKLRKYKNSQLKSLNMANCEDCFICNTIAQIGLHNNISELLKKVQQWDQVDLIMSSKQYKQINKFECLMCFFKTLNFNDWKCHIMSLSHLANSHGIENLYSYVCHNKKCKLLLYGPNESLIEHNIEKHSFKEDVSSISSLMAEVMKRYLAVNPKPLYFCSHCKKFAETPIHTDVKLLNNRIKIPIEYYCRFCKVTFLSSRETIDYHFLSVEHMTIKCFDELCSEIKINLKQKQIPEGSESVKRKKKKNTEINNIKMSNIQTIKPNITQNVSVSQEYDDIKSEYTQNVQLNKSLTNLGVDKRKLLDNVPTVKKSLVNNNFLEKSNDNVETSCNKSNENMKLSNHSKHSQKYTNYFKHKINLLKKLRQHEDLILKTLSYYCDMCDFIAVEKYVWDKHNQSEHSVDSYRPITYCSTCSMFVSGNYQEHNRTIEHNMFLNLLQLLTPVEVLKNKTSLIKLVESGSSDKNSNINLEQKEKIELNSLDCFEDSKYSTDNNSKHSDCSAMKESSINKDDLIVTENGILLFDKSKSKYEHEQDETDTSNATKLIHSEITTSNNLLNTLVPIPYQANALLKKMPENFDLGKVLTDDLSSSSNSSSLNQDIEQFQSLMAKLEARITSLETKKTTQSSSKPEEKETPKVNDEEDDDVDLFGSDSENFENKKFGKLDEDQLYGEYVTQRLKNIKDATIKQHVKLEIDYIFYTKMKQLSSENTKCCDHSV</sequence>
<evidence type="ECO:0000313" key="3">
    <source>
        <dbReference type="Proteomes" id="UP000478052"/>
    </source>
</evidence>
<accession>A0A6G0ZHP6</accession>
<evidence type="ECO:0000313" key="2">
    <source>
        <dbReference type="EMBL" id="KAF0770433.1"/>
    </source>
</evidence>
<protein>
    <submittedName>
        <fullName evidence="2">Uncharacterized protein</fullName>
    </submittedName>
</protein>
<gene>
    <name evidence="2" type="ORF">FWK35_00005736</name>
</gene>
<dbReference type="GO" id="GO:0003746">
    <property type="term" value="F:translation elongation factor activity"/>
    <property type="evidence" value="ECO:0007669"/>
    <property type="project" value="InterPro"/>
</dbReference>
<comment type="caution">
    <text evidence="2">The sequence shown here is derived from an EMBL/GenBank/DDBJ whole genome shotgun (WGS) entry which is preliminary data.</text>
</comment>
<feature type="compositionally biased region" description="Basic and acidic residues" evidence="1">
    <location>
        <begin position="633"/>
        <end position="643"/>
    </location>
</feature>
<organism evidence="2 3">
    <name type="scientific">Aphis craccivora</name>
    <name type="common">Cowpea aphid</name>
    <dbReference type="NCBI Taxonomy" id="307492"/>
    <lineage>
        <taxon>Eukaryota</taxon>
        <taxon>Metazoa</taxon>
        <taxon>Ecdysozoa</taxon>
        <taxon>Arthropoda</taxon>
        <taxon>Hexapoda</taxon>
        <taxon>Insecta</taxon>
        <taxon>Pterygota</taxon>
        <taxon>Neoptera</taxon>
        <taxon>Paraneoptera</taxon>
        <taxon>Hemiptera</taxon>
        <taxon>Sternorrhyncha</taxon>
        <taxon>Aphidomorpha</taxon>
        <taxon>Aphidoidea</taxon>
        <taxon>Aphididae</taxon>
        <taxon>Aphidini</taxon>
        <taxon>Aphis</taxon>
        <taxon>Aphis</taxon>
    </lineage>
</organism>
<dbReference type="OrthoDB" id="6617479at2759"/>
<keyword evidence="3" id="KW-1185">Reference proteome</keyword>